<feature type="compositionally biased region" description="Basic residues" evidence="1">
    <location>
        <begin position="39"/>
        <end position="57"/>
    </location>
</feature>
<proteinExistence type="predicted"/>
<evidence type="ECO:0000313" key="3">
    <source>
        <dbReference type="Proteomes" id="UP001161409"/>
    </source>
</evidence>
<reference evidence="2" key="1">
    <citation type="journal article" date="2014" name="Int. J. Syst. Evol. Microbiol.">
        <title>Complete genome of a new Firmicutes species belonging to the dominant human colonic microbiota ('Ruminococcus bicirculans') reveals two chromosomes and a selective capacity to utilize plant glucans.</title>
        <authorList>
            <consortium name="NISC Comparative Sequencing Program"/>
            <person name="Wegmann U."/>
            <person name="Louis P."/>
            <person name="Goesmann A."/>
            <person name="Henrissat B."/>
            <person name="Duncan S.H."/>
            <person name="Flint H.J."/>
        </authorList>
    </citation>
    <scope>NUCLEOTIDE SEQUENCE</scope>
    <source>
        <strain evidence="2">NBRC 103408</strain>
    </source>
</reference>
<dbReference type="EMBL" id="BSNF01000001">
    <property type="protein sequence ID" value="GLQ05498.1"/>
    <property type="molecule type" value="Genomic_DNA"/>
</dbReference>
<dbReference type="Proteomes" id="UP001161409">
    <property type="component" value="Unassembled WGS sequence"/>
</dbReference>
<feature type="region of interest" description="Disordered" evidence="1">
    <location>
        <begin position="1"/>
        <end position="72"/>
    </location>
</feature>
<feature type="compositionally biased region" description="Low complexity" evidence="1">
    <location>
        <begin position="61"/>
        <end position="72"/>
    </location>
</feature>
<name>A0ABQ5U0Z2_9PROT</name>
<keyword evidence="3" id="KW-1185">Reference proteome</keyword>
<protein>
    <submittedName>
        <fullName evidence="2">Uncharacterized protein</fullName>
    </submittedName>
</protein>
<evidence type="ECO:0000313" key="2">
    <source>
        <dbReference type="EMBL" id="GLQ05498.1"/>
    </source>
</evidence>
<feature type="compositionally biased region" description="Basic residues" evidence="1">
    <location>
        <begin position="1"/>
        <end position="21"/>
    </location>
</feature>
<evidence type="ECO:0000256" key="1">
    <source>
        <dbReference type="SAM" id="MobiDB-lite"/>
    </source>
</evidence>
<gene>
    <name evidence="2" type="ORF">GCM10007924_07190</name>
</gene>
<accession>A0ABQ5U0Z2</accession>
<sequence length="72" mass="7597">MTARSARHGRNQGGKSRKKGGGGRGNGGTKNCRSNAQRTARKLTLKMGRHAARRQLKKVQAATRAANAAQAA</sequence>
<comment type="caution">
    <text evidence="2">The sequence shown here is derived from an EMBL/GenBank/DDBJ whole genome shotgun (WGS) entry which is preliminary data.</text>
</comment>
<reference evidence="2" key="2">
    <citation type="submission" date="2023-01" db="EMBL/GenBank/DDBJ databases">
        <title>Draft genome sequence of Sneathiella chinensis strain NBRC 103408.</title>
        <authorList>
            <person name="Sun Q."/>
            <person name="Mori K."/>
        </authorList>
    </citation>
    <scope>NUCLEOTIDE SEQUENCE</scope>
    <source>
        <strain evidence="2">NBRC 103408</strain>
    </source>
</reference>
<dbReference type="RefSeq" id="WP_169559494.1">
    <property type="nucleotide sequence ID" value="NZ_BSNF01000001.1"/>
</dbReference>
<organism evidence="2 3">
    <name type="scientific">Sneathiella chinensis</name>
    <dbReference type="NCBI Taxonomy" id="349750"/>
    <lineage>
        <taxon>Bacteria</taxon>
        <taxon>Pseudomonadati</taxon>
        <taxon>Pseudomonadota</taxon>
        <taxon>Alphaproteobacteria</taxon>
        <taxon>Sneathiellales</taxon>
        <taxon>Sneathiellaceae</taxon>
        <taxon>Sneathiella</taxon>
    </lineage>
</organism>